<feature type="region of interest" description="Disordered" evidence="1">
    <location>
        <begin position="159"/>
        <end position="288"/>
    </location>
</feature>
<feature type="compositionally biased region" description="Basic and acidic residues" evidence="1">
    <location>
        <begin position="247"/>
        <end position="257"/>
    </location>
</feature>
<evidence type="ECO:0000313" key="3">
    <source>
        <dbReference type="Proteomes" id="UP000075920"/>
    </source>
</evidence>
<evidence type="ECO:0000313" key="2">
    <source>
        <dbReference type="EnsemblMetazoa" id="AMIN003970-PA"/>
    </source>
</evidence>
<keyword evidence="3" id="KW-1185">Reference proteome</keyword>
<dbReference type="AlphaFoldDB" id="A0A182W0W1"/>
<sequence length="288" mass="31626">MGDFLHSAPVPKKYYRYFLKGLAYYTCHLNKACTLADLQAYVHLKSLKQLSGPELISVSYEVMGELVATQIAYNQNGYYRLNELLRTAHGSPSKQAETISHSRDSELSSGSGLKKMVNFSNTVTMWDIETVDGAVSIAGAVNNPTPYQVEFDHNMHQEGHESAANNTDTGNKSDSDMDEDEDNEAEMNPSAVTAETEPETGNDSDSNKTDDDEDKGSPDTQKQEPQAGHDSDSNLTDDEDKGSPNTRKQEPKARNDSDSDNDEDKGSPNTRKQEPEAGNDSDSNKADD</sequence>
<feature type="compositionally biased region" description="Polar residues" evidence="1">
    <location>
        <begin position="163"/>
        <end position="172"/>
    </location>
</feature>
<accession>A0A182W0W1</accession>
<feature type="compositionally biased region" description="Acidic residues" evidence="1">
    <location>
        <begin position="176"/>
        <end position="185"/>
    </location>
</feature>
<organism evidence="2 3">
    <name type="scientific">Anopheles minimus</name>
    <dbReference type="NCBI Taxonomy" id="112268"/>
    <lineage>
        <taxon>Eukaryota</taxon>
        <taxon>Metazoa</taxon>
        <taxon>Ecdysozoa</taxon>
        <taxon>Arthropoda</taxon>
        <taxon>Hexapoda</taxon>
        <taxon>Insecta</taxon>
        <taxon>Pterygota</taxon>
        <taxon>Neoptera</taxon>
        <taxon>Endopterygota</taxon>
        <taxon>Diptera</taxon>
        <taxon>Nematocera</taxon>
        <taxon>Culicoidea</taxon>
        <taxon>Culicidae</taxon>
        <taxon>Anophelinae</taxon>
        <taxon>Anopheles</taxon>
    </lineage>
</organism>
<dbReference type="Proteomes" id="UP000075920">
    <property type="component" value="Unassembled WGS sequence"/>
</dbReference>
<dbReference type="EnsemblMetazoa" id="AMIN003970-RA">
    <property type="protein sequence ID" value="AMIN003970-PA"/>
    <property type="gene ID" value="AMIN003970"/>
</dbReference>
<proteinExistence type="predicted"/>
<evidence type="ECO:0000256" key="1">
    <source>
        <dbReference type="SAM" id="MobiDB-lite"/>
    </source>
</evidence>
<reference evidence="2" key="2">
    <citation type="submission" date="2020-05" db="UniProtKB">
        <authorList>
            <consortium name="EnsemblMetazoa"/>
        </authorList>
    </citation>
    <scope>IDENTIFICATION</scope>
    <source>
        <strain evidence="2">MINIMUS1</strain>
    </source>
</reference>
<feature type="region of interest" description="Disordered" evidence="1">
    <location>
        <begin position="91"/>
        <end position="113"/>
    </location>
</feature>
<name>A0A182W0W1_9DIPT</name>
<protein>
    <submittedName>
        <fullName evidence="2">Uncharacterized protein</fullName>
    </submittedName>
</protein>
<dbReference type="VEuPathDB" id="VectorBase:AMIN003970"/>
<reference evidence="3" key="1">
    <citation type="submission" date="2013-03" db="EMBL/GenBank/DDBJ databases">
        <title>The Genome Sequence of Anopheles minimus MINIMUS1.</title>
        <authorList>
            <consortium name="The Broad Institute Genomics Platform"/>
            <person name="Neafsey D.E."/>
            <person name="Walton C."/>
            <person name="Walker B."/>
            <person name="Young S.K."/>
            <person name="Zeng Q."/>
            <person name="Gargeya S."/>
            <person name="Fitzgerald M."/>
            <person name="Haas B."/>
            <person name="Abouelleil A."/>
            <person name="Allen A.W."/>
            <person name="Alvarado L."/>
            <person name="Arachchi H.M."/>
            <person name="Berlin A.M."/>
            <person name="Chapman S.B."/>
            <person name="Gainer-Dewar J."/>
            <person name="Goldberg J."/>
            <person name="Griggs A."/>
            <person name="Gujja S."/>
            <person name="Hansen M."/>
            <person name="Howarth C."/>
            <person name="Imamovic A."/>
            <person name="Ireland A."/>
            <person name="Larimer J."/>
            <person name="McCowan C."/>
            <person name="Murphy C."/>
            <person name="Pearson M."/>
            <person name="Poon T.W."/>
            <person name="Priest M."/>
            <person name="Roberts A."/>
            <person name="Saif S."/>
            <person name="Shea T."/>
            <person name="Sisk P."/>
            <person name="Sykes S."/>
            <person name="Wortman J."/>
            <person name="Nusbaum C."/>
            <person name="Birren B."/>
        </authorList>
    </citation>
    <scope>NUCLEOTIDE SEQUENCE [LARGE SCALE GENOMIC DNA]</scope>
    <source>
        <strain evidence="3">MINIMUS1</strain>
    </source>
</reference>